<dbReference type="Proteomes" id="UP000267029">
    <property type="component" value="Unassembled WGS sequence"/>
</dbReference>
<feature type="compositionally biased region" description="Polar residues" evidence="1">
    <location>
        <begin position="1"/>
        <end position="13"/>
    </location>
</feature>
<evidence type="ECO:0000256" key="2">
    <source>
        <dbReference type="SAM" id="Phobius"/>
    </source>
</evidence>
<feature type="region of interest" description="Disordered" evidence="1">
    <location>
        <begin position="918"/>
        <end position="1041"/>
    </location>
</feature>
<organism evidence="3 4">
    <name type="scientific">Mesocestoides corti</name>
    <name type="common">Flatworm</name>
    <dbReference type="NCBI Taxonomy" id="53468"/>
    <lineage>
        <taxon>Eukaryota</taxon>
        <taxon>Metazoa</taxon>
        <taxon>Spiralia</taxon>
        <taxon>Lophotrochozoa</taxon>
        <taxon>Platyhelminthes</taxon>
        <taxon>Cestoda</taxon>
        <taxon>Eucestoda</taxon>
        <taxon>Cyclophyllidea</taxon>
        <taxon>Mesocestoididae</taxon>
        <taxon>Mesocestoides</taxon>
    </lineage>
</organism>
<feature type="region of interest" description="Disordered" evidence="1">
    <location>
        <begin position="261"/>
        <end position="304"/>
    </location>
</feature>
<feature type="compositionally biased region" description="Low complexity" evidence="1">
    <location>
        <begin position="967"/>
        <end position="994"/>
    </location>
</feature>
<feature type="region of interest" description="Disordered" evidence="1">
    <location>
        <begin position="741"/>
        <end position="802"/>
    </location>
</feature>
<dbReference type="OrthoDB" id="6273279at2759"/>
<sequence>MVFSSTVSLSNLNAIPDDEDDEAPDSPVSKGGLLPPSLAFQCPSDSVGKSCLADYLRVDVTAVDGSIGSLQRRLRLEVCPYADTKVGWGNVSEHYSLAAGPLLESPLTLGPVYNFTSIDFEVNLQLATGLHQEISNTSFAGKPKIHHGWVKGLLFEYILLYCEELPSHLAGGGQLGYYLHSHSDATGATVAVAEIHCPIGRFMLPSNNGSIDPTEPGALQNRLALRCDHHTRHWVPSLPPGGCMTPDEIKALLVEQAESRREIGTQNGTQTTPSSSTTITFTTTATTRPSPTDHPTTTTTTTTTTTAEAAVLAAPMIPMVSENSNGTDKGAVDNVALSHGSSAAVGAIFGFLLCLLILLLVIFVFRQRLSRLVRSKLVTSSTLPGRFPGSGMFMNTLSGPLTFSRRGSSQFHRKSPFFSSVRRQTVLMSQSAVSIPHHHHHLQHQWFESGTIISKPASTAVSMGNLHPVPAQSKPPLPRLPPPSELEVAISDNYAPNQHPPSSVTTNSTSLATRRQTLLSADTATTNISGGPGPLDPFSGGASPSQPSPMTVFSATLPWKSKPRGGVSGGLKRLSTFLRSAVSGSSSSFLSHGKRQPFTASTTGWSSRQHVSSGLPSSGNSVGLLSPTQSRSSYTSDATIQAATPLGSLGRNSAGHVTLDHRHQVCLVDPSVCRLNHQHRDVGAAGGMLRTVRQTPPLPPIPPPQPPQSIPVAVQGNSSTLGGKKKTGTLNMDTYLEPIDGVESFGRSSNQPEDLSVTEVVSGGSLSDDSDTGQQASWPSITGGGEAEEKPEESGVAKGNARAPLAVSDPAVSLDGASFEDDSSAANYFTYDENHRARGSRHGRVIRRPQLSPPSPRSRPLSDAMMSNHYYDKSELLTAIAAHTDAVLHLAPPGSRPNSIGIYSNDDSSVYEAVDDRRRVGGSPSNSILPSASPPLPVTADPTRSDPSESQRNLDSRTKYRRRRGSTKIASTTASTSTLLADLSPVSRSSLSSSKTEQIGCLRSRSPSPALRHQSPPDRIISSPPHTQTPQAPPYANLSEL</sequence>
<evidence type="ECO:0000313" key="3">
    <source>
        <dbReference type="EMBL" id="VDD80639.1"/>
    </source>
</evidence>
<feature type="compositionally biased region" description="Pro residues" evidence="1">
    <location>
        <begin position="473"/>
        <end position="484"/>
    </location>
</feature>
<feature type="compositionally biased region" description="Low complexity" evidence="1">
    <location>
        <begin position="269"/>
        <end position="304"/>
    </location>
</feature>
<protein>
    <submittedName>
        <fullName evidence="3">Uncharacterized protein</fullName>
    </submittedName>
</protein>
<keyword evidence="4" id="KW-1185">Reference proteome</keyword>
<dbReference type="EMBL" id="UXSR01005280">
    <property type="protein sequence ID" value="VDD80639.1"/>
    <property type="molecule type" value="Genomic_DNA"/>
</dbReference>
<feature type="compositionally biased region" description="Basic residues" evidence="1">
    <location>
        <begin position="837"/>
        <end position="847"/>
    </location>
</feature>
<keyword evidence="2" id="KW-0812">Transmembrane</keyword>
<proteinExistence type="predicted"/>
<feature type="transmembrane region" description="Helical" evidence="2">
    <location>
        <begin position="343"/>
        <end position="365"/>
    </location>
</feature>
<feature type="compositionally biased region" description="Polar residues" evidence="1">
    <location>
        <begin position="598"/>
        <end position="637"/>
    </location>
</feature>
<evidence type="ECO:0000256" key="1">
    <source>
        <dbReference type="SAM" id="MobiDB-lite"/>
    </source>
</evidence>
<feature type="region of interest" description="Disordered" evidence="1">
    <location>
        <begin position="584"/>
        <end position="637"/>
    </location>
</feature>
<name>A0A158QUR7_MESCO</name>
<feature type="region of interest" description="Disordered" evidence="1">
    <location>
        <begin position="1"/>
        <end position="30"/>
    </location>
</feature>
<evidence type="ECO:0000313" key="4">
    <source>
        <dbReference type="Proteomes" id="UP000267029"/>
    </source>
</evidence>
<gene>
    <name evidence="3" type="ORF">MCOS_LOCUS6642</name>
</gene>
<feature type="region of interest" description="Disordered" evidence="1">
    <location>
        <begin position="523"/>
        <end position="550"/>
    </location>
</feature>
<dbReference type="AlphaFoldDB" id="A0A158QUR7"/>
<accession>A0A158QUR7</accession>
<feature type="region of interest" description="Disordered" evidence="1">
    <location>
        <begin position="461"/>
        <end position="485"/>
    </location>
</feature>
<keyword evidence="2" id="KW-1133">Transmembrane helix</keyword>
<feature type="compositionally biased region" description="Basic and acidic residues" evidence="1">
    <location>
        <begin position="943"/>
        <end position="958"/>
    </location>
</feature>
<reference evidence="3 4" key="1">
    <citation type="submission" date="2018-10" db="EMBL/GenBank/DDBJ databases">
        <authorList>
            <consortium name="Pathogen Informatics"/>
        </authorList>
    </citation>
    <scope>NUCLEOTIDE SEQUENCE [LARGE SCALE GENOMIC DNA]</scope>
</reference>
<keyword evidence="2" id="KW-0472">Membrane</keyword>
<feature type="region of interest" description="Disordered" evidence="1">
    <location>
        <begin position="834"/>
        <end position="864"/>
    </location>
</feature>